<dbReference type="EMBL" id="KZ293653">
    <property type="protein sequence ID" value="PBK94577.1"/>
    <property type="molecule type" value="Genomic_DNA"/>
</dbReference>
<organism evidence="1 2">
    <name type="scientific">Armillaria gallica</name>
    <name type="common">Bulbous honey fungus</name>
    <name type="synonym">Armillaria bulbosa</name>
    <dbReference type="NCBI Taxonomy" id="47427"/>
    <lineage>
        <taxon>Eukaryota</taxon>
        <taxon>Fungi</taxon>
        <taxon>Dikarya</taxon>
        <taxon>Basidiomycota</taxon>
        <taxon>Agaricomycotina</taxon>
        <taxon>Agaricomycetes</taxon>
        <taxon>Agaricomycetidae</taxon>
        <taxon>Agaricales</taxon>
        <taxon>Marasmiineae</taxon>
        <taxon>Physalacriaceae</taxon>
        <taxon>Armillaria</taxon>
    </lineage>
</organism>
<dbReference type="InParanoid" id="A0A2H3DZQ5"/>
<evidence type="ECO:0000313" key="1">
    <source>
        <dbReference type="EMBL" id="PBK94577.1"/>
    </source>
</evidence>
<gene>
    <name evidence="1" type="ORF">ARMGADRAFT_1028989</name>
</gene>
<dbReference type="OrthoDB" id="3341102at2759"/>
<keyword evidence="2" id="KW-1185">Reference proteome</keyword>
<dbReference type="Proteomes" id="UP000217790">
    <property type="component" value="Unassembled WGS sequence"/>
</dbReference>
<protein>
    <submittedName>
        <fullName evidence="1">Uncharacterized protein</fullName>
    </submittedName>
</protein>
<reference evidence="2" key="1">
    <citation type="journal article" date="2017" name="Nat. Ecol. Evol.">
        <title>Genome expansion and lineage-specific genetic innovations in the forest pathogenic fungi Armillaria.</title>
        <authorList>
            <person name="Sipos G."/>
            <person name="Prasanna A.N."/>
            <person name="Walter M.C."/>
            <person name="O'Connor E."/>
            <person name="Balint B."/>
            <person name="Krizsan K."/>
            <person name="Kiss B."/>
            <person name="Hess J."/>
            <person name="Varga T."/>
            <person name="Slot J."/>
            <person name="Riley R."/>
            <person name="Boka B."/>
            <person name="Rigling D."/>
            <person name="Barry K."/>
            <person name="Lee J."/>
            <person name="Mihaltcheva S."/>
            <person name="LaButti K."/>
            <person name="Lipzen A."/>
            <person name="Waldron R."/>
            <person name="Moloney N.M."/>
            <person name="Sperisen C."/>
            <person name="Kredics L."/>
            <person name="Vagvoelgyi C."/>
            <person name="Patrignani A."/>
            <person name="Fitzpatrick D."/>
            <person name="Nagy I."/>
            <person name="Doyle S."/>
            <person name="Anderson J.B."/>
            <person name="Grigoriev I.V."/>
            <person name="Gueldener U."/>
            <person name="Muensterkoetter M."/>
            <person name="Nagy L.G."/>
        </authorList>
    </citation>
    <scope>NUCLEOTIDE SEQUENCE [LARGE SCALE GENOMIC DNA]</scope>
    <source>
        <strain evidence="2">Ar21-2</strain>
    </source>
</reference>
<accession>A0A2H3DZQ5</accession>
<evidence type="ECO:0000313" key="2">
    <source>
        <dbReference type="Proteomes" id="UP000217790"/>
    </source>
</evidence>
<dbReference type="AlphaFoldDB" id="A0A2H3DZQ5"/>
<proteinExistence type="predicted"/>
<name>A0A2H3DZQ5_ARMGA</name>
<sequence length="159" mass="17654">MHGADATSSSQVIPDAAQLSQPGKTWCKTHNDTRGGAVVAKATRMNYYHPYLWMHIDQWTAHGKKKWSEKTLLNVWNWTVLEGSGCTGILAGYKDIQDAINTALQKLIVNVDQVGVWLLPNNSYTFHEKGAHQVDMVVKDEKQCYTALTANMASGAFLC</sequence>
<dbReference type="STRING" id="47427.A0A2H3DZQ5"/>